<feature type="region of interest" description="Disordered" evidence="3">
    <location>
        <begin position="214"/>
        <end position="251"/>
    </location>
</feature>
<dbReference type="Pfam" id="PF12799">
    <property type="entry name" value="LRR_4"/>
    <property type="match status" value="1"/>
</dbReference>
<evidence type="ECO:0000313" key="5">
    <source>
        <dbReference type="Proteomes" id="UP000327013"/>
    </source>
</evidence>
<keyword evidence="1" id="KW-0433">Leucine-rich repeat</keyword>
<dbReference type="SMART" id="SM00369">
    <property type="entry name" value="LRR_TYP"/>
    <property type="match status" value="10"/>
</dbReference>
<keyword evidence="2" id="KW-0677">Repeat</keyword>
<dbReference type="InterPro" id="IPR001611">
    <property type="entry name" value="Leu-rich_rpt"/>
</dbReference>
<sequence>MASREEYKKTIVDELKNERVKRIVLTGAAGVGKTWIANEIRHSCTDGSPGLSYTPIWVPLNQRGDYSNPKLLRRCLYEIIARELPRNSTAEALDDTASKEDEPKEESLGLDSLIKDRISAAAKLDPKKYDENKSLLLILDGVPDTLDEAVIMTELEALRKPIVANMRTDLFNKVLITRRSEEVLTKEVGETEEMIVTKPPLPGDEQAAKNITAADQTAGASRENSEMKKANDTKPPPAASEDQKPNQINRLSDEERKVIEINALSVEEGLTLFNYIVTEKVKQITDFQKHAKVIIEKSNGLPAAIIVIAEALKCIAERHSENNLRILEDALKKAATREEKPDGSWHSPRFFQKPGRVHYNELIACWILEGNVGAVTAVYGVEEAYNVGHCVLMKLIDRQMLKIQDDNTVAMEELAFTVPDCREGAPPASTDRRWDNNVFEKDKDWYKGETSSLDLRWANVFEQLGDWRDGRDGSSLGLASVLEDGDWQGFRRITQMGGMIKTTTSSPERWDKVYTLLIDGTRLYREVEDKFFEPMKRLQVLAIFNPTFKSLPKTMSEMGELRLLVLRGCDPLEDIDPIKELESLTVLEISGAASLKSIPGDLFKKLSQLRSLKICAAKIESLPPISHMTELRWLILSGCSSLKSLPKIRKLTKLQVVDLSGASELAKLESRAWKSLENLRRLDVSRTKISRLPILGALPNLTTLALNRCEKLARLPKLAGLSNLQILDLSGASMLKEIQDEALQNKTSLKILDLSQTSIPLFPTNLASLSHLELLDLSGATKLEKLEDKTFEKLSCLRHLDLSKTKIENLPSLSKLDNLELLNLSGCSALTKIADQSFDHMTRLQRLQLSETKIESLPSVSKHVNLRQLLLRSCTNLKQLPSLESLSELKVLDLSGAKLLEGNTADFLKNMNRLQLLNLSGTGLKLPDSLFNLTNLTQLSLGGCSLSKSDPDFGGHTKLEVLDLSDTEITSLPSHGNLTSLRELKLRGCSKLLQLQDLRSLIHLEVLDLWETGIKGFPHEISELTSLKHVDLPDMTGVEKVEWNRMNRLPEEVNWAKCGILKHCKNGPCISMSATELSGILNEHPDQLANLDKFHISVSAPLKEEGGARDIDWHRIDPSLRNIYLQKFSVPEEHGGFLEIVGFDSFPDGIEGAIVKAEYIALIRNKFIKSLSDLAAGLKAVNEGVTAMKGCTVEKCTEMDHFWRRRDRSQNEGKARDSEGVKPSKVEECLLHWERESWRPENLTILQIKFCDKLKTLFSSEGPAEYKLKNLEKLHLVELPELTSIGAIPPRSVSIEVRKCPNIQNLGEIAEAGAPIY</sequence>
<dbReference type="SUPFAM" id="SSF52058">
    <property type="entry name" value="L domain-like"/>
    <property type="match status" value="2"/>
</dbReference>
<evidence type="ECO:0000256" key="2">
    <source>
        <dbReference type="ARBA" id="ARBA00022737"/>
    </source>
</evidence>
<dbReference type="PANTHER" id="PTHR48051:SF1">
    <property type="entry name" value="RAS SUPPRESSOR PROTEIN 1"/>
    <property type="match status" value="1"/>
</dbReference>
<dbReference type="Gene3D" id="3.40.50.300">
    <property type="entry name" value="P-loop containing nucleotide triphosphate hydrolases"/>
    <property type="match status" value="1"/>
</dbReference>
<dbReference type="PRINTS" id="PR00364">
    <property type="entry name" value="DISEASERSIST"/>
</dbReference>
<dbReference type="InterPro" id="IPR027417">
    <property type="entry name" value="P-loop_NTPase"/>
</dbReference>
<dbReference type="InterPro" id="IPR025875">
    <property type="entry name" value="Leu-rich_rpt_4"/>
</dbReference>
<dbReference type="GO" id="GO:0005737">
    <property type="term" value="C:cytoplasm"/>
    <property type="evidence" value="ECO:0007669"/>
    <property type="project" value="TreeGrafter"/>
</dbReference>
<dbReference type="Pfam" id="PF13855">
    <property type="entry name" value="LRR_8"/>
    <property type="match status" value="1"/>
</dbReference>
<accession>A0A5N6QC32</accession>
<feature type="compositionally biased region" description="Basic and acidic residues" evidence="3">
    <location>
        <begin position="223"/>
        <end position="232"/>
    </location>
</feature>
<dbReference type="PROSITE" id="PS51450">
    <property type="entry name" value="LRR"/>
    <property type="match status" value="2"/>
</dbReference>
<dbReference type="InterPro" id="IPR032675">
    <property type="entry name" value="LRR_dom_sf"/>
</dbReference>
<dbReference type="InterPro" id="IPR050216">
    <property type="entry name" value="LRR_domain-containing"/>
</dbReference>
<name>A0A5N6QC32_9ROSI</name>
<gene>
    <name evidence="4" type="ORF">FH972_001537</name>
</gene>
<organism evidence="4 5">
    <name type="scientific">Carpinus fangiana</name>
    <dbReference type="NCBI Taxonomy" id="176857"/>
    <lineage>
        <taxon>Eukaryota</taxon>
        <taxon>Viridiplantae</taxon>
        <taxon>Streptophyta</taxon>
        <taxon>Embryophyta</taxon>
        <taxon>Tracheophyta</taxon>
        <taxon>Spermatophyta</taxon>
        <taxon>Magnoliopsida</taxon>
        <taxon>eudicotyledons</taxon>
        <taxon>Gunneridae</taxon>
        <taxon>Pentapetalae</taxon>
        <taxon>rosids</taxon>
        <taxon>fabids</taxon>
        <taxon>Fagales</taxon>
        <taxon>Betulaceae</taxon>
        <taxon>Carpinus</taxon>
    </lineage>
</organism>
<reference evidence="4 5" key="1">
    <citation type="submission" date="2019-06" db="EMBL/GenBank/DDBJ databases">
        <title>A chromosomal-level reference genome of Carpinus fangiana (Coryloideae, Betulaceae).</title>
        <authorList>
            <person name="Yang X."/>
            <person name="Wang Z."/>
            <person name="Zhang L."/>
            <person name="Hao G."/>
            <person name="Liu J."/>
            <person name="Yang Y."/>
        </authorList>
    </citation>
    <scope>NUCLEOTIDE SEQUENCE [LARGE SCALE GENOMIC DNA]</scope>
    <source>
        <strain evidence="4">Cfa_2016G</strain>
        <tissue evidence="4">Leaf</tissue>
    </source>
</reference>
<keyword evidence="5" id="KW-1185">Reference proteome</keyword>
<dbReference type="PANTHER" id="PTHR48051">
    <property type="match status" value="1"/>
</dbReference>
<proteinExistence type="predicted"/>
<dbReference type="Gene3D" id="3.80.10.10">
    <property type="entry name" value="Ribonuclease Inhibitor"/>
    <property type="match status" value="3"/>
</dbReference>
<dbReference type="EMBL" id="CM017321">
    <property type="protein sequence ID" value="KAE7996848.1"/>
    <property type="molecule type" value="Genomic_DNA"/>
</dbReference>
<evidence type="ECO:0000256" key="1">
    <source>
        <dbReference type="ARBA" id="ARBA00022614"/>
    </source>
</evidence>
<dbReference type="SUPFAM" id="SSF52540">
    <property type="entry name" value="P-loop containing nucleoside triphosphate hydrolases"/>
    <property type="match status" value="1"/>
</dbReference>
<protein>
    <submittedName>
        <fullName evidence="4">Uncharacterized protein</fullName>
    </submittedName>
</protein>
<dbReference type="GO" id="GO:0043531">
    <property type="term" value="F:ADP binding"/>
    <property type="evidence" value="ECO:0007669"/>
    <property type="project" value="InterPro"/>
</dbReference>
<dbReference type="InterPro" id="IPR003591">
    <property type="entry name" value="Leu-rich_rpt_typical-subtyp"/>
</dbReference>
<dbReference type="Proteomes" id="UP000327013">
    <property type="component" value="Chromosome 1"/>
</dbReference>
<dbReference type="OrthoDB" id="122245at2759"/>
<evidence type="ECO:0000313" key="4">
    <source>
        <dbReference type="EMBL" id="KAE7996848.1"/>
    </source>
</evidence>
<evidence type="ECO:0000256" key="3">
    <source>
        <dbReference type="SAM" id="MobiDB-lite"/>
    </source>
</evidence>